<dbReference type="Pfam" id="PF01757">
    <property type="entry name" value="Acyl_transf_3"/>
    <property type="match status" value="1"/>
</dbReference>
<dbReference type="InterPro" id="IPR050879">
    <property type="entry name" value="Acyltransferase_3"/>
</dbReference>
<dbReference type="RefSeq" id="WP_160363862.1">
    <property type="nucleotide sequence ID" value="NZ_JACEIB010000027.1"/>
</dbReference>
<keyword evidence="1" id="KW-1133">Transmembrane helix</keyword>
<dbReference type="AlphaFoldDB" id="A0A838LCU9"/>
<feature type="domain" description="Acyltransferase 3" evidence="2">
    <location>
        <begin position="52"/>
        <end position="352"/>
    </location>
</feature>
<evidence type="ECO:0000313" key="3">
    <source>
        <dbReference type="EMBL" id="MBA2935956.1"/>
    </source>
</evidence>
<dbReference type="GO" id="GO:0009103">
    <property type="term" value="P:lipopolysaccharide biosynthetic process"/>
    <property type="evidence" value="ECO:0007669"/>
    <property type="project" value="TreeGrafter"/>
</dbReference>
<accession>A0A838LCU9</accession>
<sequence length="401" mass="44313">MTGGQGNGPAEAVALTDAGAAPPTAGPHPREHGTAALYLTPERMPATPGYIPSLDGMRAISILLVIGAHYISPKLFPGGLGVSVFFVISGFLISRLIFSEWKRTKGFAFGGFYLRRALRLYPVVALYTGAVVTFYLVTARPIEWLQPASALFYFANYLYGARSVAPSIHPSMPLEIFWSLSVEEHFYLLFPLSFWLLRGRPRAIIGLMISVCLVCLALRTGVAWTEPHLLSSKYFYFRTEFRLDAIAFGVLIAALCEDGTGRAFLKRATRPTITIAAFMVILGCLVVRDAYFRETLRYTLTSAAIMLITAAVLFQPDPGIARRLLNSRPLVWIGRLSYSLYVWHIAAPFVVYPVVGGMSREIVLAARLIGAFGLATLSYHLVERPMLRLRHRFGSRARAAD</sequence>
<evidence type="ECO:0000259" key="2">
    <source>
        <dbReference type="Pfam" id="PF01757"/>
    </source>
</evidence>
<feature type="transmembrane region" description="Helical" evidence="1">
    <location>
        <begin position="362"/>
        <end position="382"/>
    </location>
</feature>
<keyword evidence="1" id="KW-0472">Membrane</keyword>
<feature type="transmembrane region" description="Helical" evidence="1">
    <location>
        <begin position="118"/>
        <end position="137"/>
    </location>
</feature>
<dbReference type="GO" id="GO:0016020">
    <property type="term" value="C:membrane"/>
    <property type="evidence" value="ECO:0007669"/>
    <property type="project" value="TreeGrafter"/>
</dbReference>
<gene>
    <name evidence="3" type="ORF">HZF05_17895</name>
</gene>
<comment type="caution">
    <text evidence="3">The sequence shown here is derived from an EMBL/GenBank/DDBJ whole genome shotgun (WGS) entry which is preliminary data.</text>
</comment>
<dbReference type="PANTHER" id="PTHR23028">
    <property type="entry name" value="ACETYLTRANSFERASE"/>
    <property type="match status" value="1"/>
</dbReference>
<dbReference type="InterPro" id="IPR002656">
    <property type="entry name" value="Acyl_transf_3_dom"/>
</dbReference>
<name>A0A838LCU9_9SPHN</name>
<feature type="transmembrane region" description="Helical" evidence="1">
    <location>
        <begin position="176"/>
        <end position="197"/>
    </location>
</feature>
<keyword evidence="1" id="KW-0812">Transmembrane</keyword>
<feature type="transmembrane region" description="Helical" evidence="1">
    <location>
        <begin position="204"/>
        <end position="225"/>
    </location>
</feature>
<dbReference type="GO" id="GO:0016747">
    <property type="term" value="F:acyltransferase activity, transferring groups other than amino-acyl groups"/>
    <property type="evidence" value="ECO:0007669"/>
    <property type="project" value="InterPro"/>
</dbReference>
<evidence type="ECO:0000256" key="1">
    <source>
        <dbReference type="SAM" id="Phobius"/>
    </source>
</evidence>
<keyword evidence="4" id="KW-1185">Reference proteome</keyword>
<reference evidence="3 4" key="1">
    <citation type="submission" date="2020-07" db="EMBL/GenBank/DDBJ databases">
        <authorList>
            <person name="Sun Q."/>
        </authorList>
    </citation>
    <scope>NUCLEOTIDE SEQUENCE [LARGE SCALE GENOMIC DNA]</scope>
    <source>
        <strain evidence="3 4">CGMCC 1.13654</strain>
    </source>
</reference>
<feature type="transmembrane region" description="Helical" evidence="1">
    <location>
        <begin position="336"/>
        <end position="356"/>
    </location>
</feature>
<dbReference type="Proteomes" id="UP000570166">
    <property type="component" value="Unassembled WGS sequence"/>
</dbReference>
<proteinExistence type="predicted"/>
<dbReference type="PANTHER" id="PTHR23028:SF53">
    <property type="entry name" value="ACYL_TRANSF_3 DOMAIN-CONTAINING PROTEIN"/>
    <property type="match status" value="1"/>
</dbReference>
<keyword evidence="3" id="KW-0808">Transferase</keyword>
<feature type="transmembrane region" description="Helical" evidence="1">
    <location>
        <begin position="78"/>
        <end position="98"/>
    </location>
</feature>
<evidence type="ECO:0000313" key="4">
    <source>
        <dbReference type="Proteomes" id="UP000570166"/>
    </source>
</evidence>
<organism evidence="3 4">
    <name type="scientific">Sphingomonas chungangi</name>
    <dbReference type="NCBI Taxonomy" id="2683589"/>
    <lineage>
        <taxon>Bacteria</taxon>
        <taxon>Pseudomonadati</taxon>
        <taxon>Pseudomonadota</taxon>
        <taxon>Alphaproteobacteria</taxon>
        <taxon>Sphingomonadales</taxon>
        <taxon>Sphingomonadaceae</taxon>
        <taxon>Sphingomonas</taxon>
    </lineage>
</organism>
<feature type="transmembrane region" description="Helical" evidence="1">
    <location>
        <begin position="272"/>
        <end position="292"/>
    </location>
</feature>
<protein>
    <submittedName>
        <fullName evidence="3">Acyltransferase</fullName>
    </submittedName>
</protein>
<keyword evidence="3" id="KW-0012">Acyltransferase</keyword>
<dbReference type="EMBL" id="JACEIB010000027">
    <property type="protein sequence ID" value="MBA2935956.1"/>
    <property type="molecule type" value="Genomic_DNA"/>
</dbReference>